<dbReference type="KEGG" id="sku:Sulku_1025"/>
<name>E4U318_SULKY</name>
<gene>
    <name evidence="1" type="ordered locus">Sulku_1025</name>
</gene>
<protein>
    <submittedName>
        <fullName evidence="1">Uncharacterized protein</fullName>
    </submittedName>
</protein>
<sequence>MRRSAFVWVVFVTALSGADYNSAVFPCNKMLPSWAYNRGECSDQKTVHFTHNKALIQLFGGQTSMNYDLKKNNSTETVSMGAKYSYDQFFAQLQGSYVKGRFDNTPSIGNTNISVRYHKKLWDSLALSATENVYIPVKSANDQTDPLKYTSLLKALYPLNDFYNVFAEGSYSLLQVPSSENVEYRNPYSYTTGLTYADGSDTAINASYMLIQDTNPAQRAYKKIKFAHKHKLNKKIKTSLSVTKSLERDEPDNKASFDFIYVY</sequence>
<keyword evidence="2" id="KW-1185">Reference proteome</keyword>
<evidence type="ECO:0000313" key="2">
    <source>
        <dbReference type="Proteomes" id="UP000008721"/>
    </source>
</evidence>
<dbReference type="HOGENOM" id="CLU_1057384_0_0_7"/>
<organism evidence="1 2">
    <name type="scientific">Sulfuricurvum kujiense (strain ATCC BAA-921 / DSM 16994 / JCM 11577 / YK-1)</name>
    <dbReference type="NCBI Taxonomy" id="709032"/>
    <lineage>
        <taxon>Bacteria</taxon>
        <taxon>Pseudomonadati</taxon>
        <taxon>Campylobacterota</taxon>
        <taxon>Epsilonproteobacteria</taxon>
        <taxon>Campylobacterales</taxon>
        <taxon>Sulfurimonadaceae</taxon>
        <taxon>Sulfuricurvum</taxon>
    </lineage>
</organism>
<dbReference type="EMBL" id="CP002355">
    <property type="protein sequence ID" value="ADR33688.1"/>
    <property type="molecule type" value="Genomic_DNA"/>
</dbReference>
<dbReference type="AlphaFoldDB" id="E4U318"/>
<dbReference type="Proteomes" id="UP000008721">
    <property type="component" value="Chromosome"/>
</dbReference>
<proteinExistence type="predicted"/>
<reference evidence="1 2" key="1">
    <citation type="journal article" date="2012" name="Stand. Genomic Sci.">
        <title>Complete genome sequence of the sulfur compounds oxidizing chemolithoautotroph Sulfuricurvum kujiense type strain (YK-1(T)).</title>
        <authorList>
            <person name="Han C."/>
            <person name="Kotsyurbenko O."/>
            <person name="Chertkov O."/>
            <person name="Held B."/>
            <person name="Lapidus A."/>
            <person name="Nolan M."/>
            <person name="Lucas S."/>
            <person name="Hammon N."/>
            <person name="Deshpande S."/>
            <person name="Cheng J.F."/>
            <person name="Tapia R."/>
            <person name="Goodwin L.A."/>
            <person name="Pitluck S."/>
            <person name="Liolios K."/>
            <person name="Pagani I."/>
            <person name="Ivanova N."/>
            <person name="Mavromatis K."/>
            <person name="Mikhailova N."/>
            <person name="Pati A."/>
            <person name="Chen A."/>
            <person name="Palaniappan K."/>
            <person name="Land M."/>
            <person name="Hauser L."/>
            <person name="Chang Y.J."/>
            <person name="Jeffries C.D."/>
            <person name="Brambilla E.M."/>
            <person name="Rohde M."/>
            <person name="Spring S."/>
            <person name="Sikorski J."/>
            <person name="Goker M."/>
            <person name="Woyke T."/>
            <person name="Bristow J."/>
            <person name="Eisen J.A."/>
            <person name="Markowitz V."/>
            <person name="Hugenholtz P."/>
            <person name="Kyrpides N.C."/>
            <person name="Klenk H.P."/>
            <person name="Detter J.C."/>
        </authorList>
    </citation>
    <scope>NUCLEOTIDE SEQUENCE [LARGE SCALE GENOMIC DNA]</scope>
    <source>
        <strain evidence="2">ATCC BAA-921 / DSM 16994 / JCM 11577 / YK-1</strain>
    </source>
</reference>
<accession>E4U318</accession>
<evidence type="ECO:0000313" key="1">
    <source>
        <dbReference type="EMBL" id="ADR33688.1"/>
    </source>
</evidence>